<evidence type="ECO:0000256" key="2">
    <source>
        <dbReference type="SAM" id="SignalP"/>
    </source>
</evidence>
<organism evidence="3 4">
    <name type="scientific">Legionella bononiensis</name>
    <dbReference type="NCBI Taxonomy" id="2793102"/>
    <lineage>
        <taxon>Bacteria</taxon>
        <taxon>Pseudomonadati</taxon>
        <taxon>Pseudomonadota</taxon>
        <taxon>Gammaproteobacteria</taxon>
        <taxon>Legionellales</taxon>
        <taxon>Legionellaceae</taxon>
        <taxon>Legionella</taxon>
    </lineage>
</organism>
<reference evidence="3 4" key="1">
    <citation type="submission" date="2020-12" db="EMBL/GenBank/DDBJ databases">
        <title>WGS of Legionella: environmental sample.</title>
        <authorList>
            <person name="Cristino S."/>
            <person name="Girolamini L."/>
            <person name="Salaris S."/>
            <person name="Pascale M.R."/>
            <person name="Mazzotta M."/>
            <person name="Orsini M."/>
            <person name="Grottola A."/>
        </authorList>
    </citation>
    <scope>NUCLEOTIDE SEQUENCE [LARGE SCALE GENOMIC DNA]</scope>
    <source>
        <strain evidence="3 4">30cs62</strain>
    </source>
</reference>
<evidence type="ECO:0000313" key="3">
    <source>
        <dbReference type="EMBL" id="MBL7528196.1"/>
    </source>
</evidence>
<sequence>MINYKSFKWSYGLVTVLVFGLSSCANKPVATQTESANLKVQKLNTANQVNIESGIAKNPVLISSPETSSSPTPTPAPVESMSPDSGLSDVNPDVE</sequence>
<comment type="caution">
    <text evidence="3">The sequence shown here is derived from an EMBL/GenBank/DDBJ whole genome shotgun (WGS) entry which is preliminary data.</text>
</comment>
<dbReference type="RefSeq" id="WP_203113570.1">
    <property type="nucleotide sequence ID" value="NZ_JADOBG010000023.1"/>
</dbReference>
<feature type="region of interest" description="Disordered" evidence="1">
    <location>
        <begin position="60"/>
        <end position="95"/>
    </location>
</feature>
<proteinExistence type="predicted"/>
<dbReference type="EMBL" id="JADWVN010000029">
    <property type="protein sequence ID" value="MBL7528196.1"/>
    <property type="molecule type" value="Genomic_DNA"/>
</dbReference>
<name>A0ABS1WFS4_9GAMM</name>
<protein>
    <submittedName>
        <fullName evidence="3">Uncharacterized protein</fullName>
    </submittedName>
</protein>
<evidence type="ECO:0000313" key="4">
    <source>
        <dbReference type="Proteomes" id="UP000809910"/>
    </source>
</evidence>
<feature type="signal peptide" evidence="2">
    <location>
        <begin position="1"/>
        <end position="27"/>
    </location>
</feature>
<keyword evidence="4" id="KW-1185">Reference proteome</keyword>
<dbReference type="PROSITE" id="PS51257">
    <property type="entry name" value="PROKAR_LIPOPROTEIN"/>
    <property type="match status" value="1"/>
</dbReference>
<keyword evidence="2" id="KW-0732">Signal</keyword>
<dbReference type="Proteomes" id="UP000809910">
    <property type="component" value="Unassembled WGS sequence"/>
</dbReference>
<gene>
    <name evidence="3" type="ORF">I5282_16660</name>
</gene>
<feature type="chain" id="PRO_5046698947" evidence="2">
    <location>
        <begin position="28"/>
        <end position="95"/>
    </location>
</feature>
<evidence type="ECO:0000256" key="1">
    <source>
        <dbReference type="SAM" id="MobiDB-lite"/>
    </source>
</evidence>
<accession>A0ABS1WFS4</accession>